<dbReference type="InterPro" id="IPR028082">
    <property type="entry name" value="Peripla_BP_I"/>
</dbReference>
<dbReference type="Gene3D" id="3.40.50.2300">
    <property type="match status" value="2"/>
</dbReference>
<dbReference type="PROSITE" id="PS51257">
    <property type="entry name" value="PROKAR_LIPOPROTEIN"/>
    <property type="match status" value="1"/>
</dbReference>
<sequence length="459" mass="48415">MSITRRTLVRGLGAGVLGAGALSGCSQGGGIGRGRRRRPTTTEPTAGDLEEPDQPLVIGQIGASYGRMARFEEAIAVSIDEARVDVNARWEGLFGQEVVLLERHVMEAPGEDLAPVIAEMADAGATCVITSIDEESLIAAMPALVEAQLAILDVLTSGMGVRAAEVKTSNLLIRLAPNDRVMAARYAEEALGGGGGEKSGPAGTVAYLSEDTLQGRSLLNEMTQVLNPSSGRVVSQQFYEVGKIGDIGARVKAVLESPPALLVANGGAELAPFLSALHTATLDEGKRPRIEFPRRVSPAATIDYSQEPVAKDLAPESLTAVTGYEPGGEITVGHENMMLNRNPEFLRRGYAYSQHGYDALVMLCLAAQHALSVEGTALAAALNAVLTGSEECTDFEECRRVMTTAMEAGEKATVTYVGRMGKVELGGQSDARIGQLREYTWNEANVMQPGTAGGFEAPE</sequence>
<comment type="caution">
    <text evidence="2">The sequence shown here is derived from an EMBL/GenBank/DDBJ whole genome shotgun (WGS) entry which is preliminary data.</text>
</comment>
<keyword evidence="3" id="KW-1185">Reference proteome</keyword>
<dbReference type="EMBL" id="QOCI01000014">
    <property type="protein sequence ID" value="RRR17382.1"/>
    <property type="molecule type" value="Genomic_DNA"/>
</dbReference>
<evidence type="ECO:0000313" key="2">
    <source>
        <dbReference type="EMBL" id="RRR17382.1"/>
    </source>
</evidence>
<proteinExistence type="predicted"/>
<evidence type="ECO:0000256" key="1">
    <source>
        <dbReference type="SAM" id="MobiDB-lite"/>
    </source>
</evidence>
<dbReference type="Proteomes" id="UP000274327">
    <property type="component" value="Unassembled WGS sequence"/>
</dbReference>
<dbReference type="AlphaFoldDB" id="A0A3R8QSC7"/>
<dbReference type="SUPFAM" id="SSF53822">
    <property type="entry name" value="Periplasmic binding protein-like I"/>
    <property type="match status" value="1"/>
</dbReference>
<evidence type="ECO:0000313" key="3">
    <source>
        <dbReference type="Proteomes" id="UP000274327"/>
    </source>
</evidence>
<protein>
    <submittedName>
        <fullName evidence="2">Amino acid ABC transporter substrate-binding protein</fullName>
    </submittedName>
</protein>
<dbReference type="RefSeq" id="WP_126988619.1">
    <property type="nucleotide sequence ID" value="NZ_JALXWX010000128.1"/>
</dbReference>
<dbReference type="GeneID" id="78122341"/>
<accession>A0A3R8QSC7</accession>
<gene>
    <name evidence="2" type="ORF">DS079_15060</name>
</gene>
<reference evidence="2 3" key="1">
    <citation type="submission" date="2018-07" db="EMBL/GenBank/DDBJ databases">
        <title>Brachybacteriurn paraconglorneratum KCTC 9916.</title>
        <authorList>
            <person name="Li Y."/>
        </authorList>
    </citation>
    <scope>NUCLEOTIDE SEQUENCE [LARGE SCALE GENOMIC DNA]</scope>
    <source>
        <strain evidence="2 3">KCTC 9916</strain>
    </source>
</reference>
<feature type="region of interest" description="Disordered" evidence="1">
    <location>
        <begin position="27"/>
        <end position="52"/>
    </location>
</feature>
<organism evidence="2 3">
    <name type="scientific">Brachybacterium paraconglomeratum</name>
    <dbReference type="NCBI Taxonomy" id="173362"/>
    <lineage>
        <taxon>Bacteria</taxon>
        <taxon>Bacillati</taxon>
        <taxon>Actinomycetota</taxon>
        <taxon>Actinomycetes</taxon>
        <taxon>Micrococcales</taxon>
        <taxon>Dermabacteraceae</taxon>
        <taxon>Brachybacterium</taxon>
    </lineage>
</organism>
<name>A0A3R8QSC7_9MICO</name>